<proteinExistence type="predicted"/>
<evidence type="ECO:0000313" key="2">
    <source>
        <dbReference type="Proteomes" id="UP000659084"/>
    </source>
</evidence>
<dbReference type="EMBL" id="JACNYO010000026">
    <property type="protein sequence ID" value="MBC3214596.1"/>
    <property type="molecule type" value="Genomic_DNA"/>
</dbReference>
<dbReference type="AlphaFoldDB" id="A0AAW3WUU1"/>
<accession>A0AAW3WUU1</accession>
<gene>
    <name evidence="1" type="ORF">H8J20_20865</name>
</gene>
<name>A0AAW3WUU1_SERFO</name>
<evidence type="ECO:0008006" key="3">
    <source>
        <dbReference type="Google" id="ProtNLM"/>
    </source>
</evidence>
<reference evidence="1" key="1">
    <citation type="submission" date="2020-08" db="EMBL/GenBank/DDBJ databases">
        <title>Food and environmental bacterial isolates.</title>
        <authorList>
            <person name="Richter L."/>
            <person name="Du Plessis E.M."/>
            <person name="Duvenage S."/>
            <person name="Allam M."/>
            <person name="Korsten L."/>
        </authorList>
    </citation>
    <scope>NUCLEOTIDE SEQUENCE</scope>
    <source>
        <strain evidence="1">UPMP2127</strain>
    </source>
</reference>
<protein>
    <recommendedName>
        <fullName evidence="3">MarR family transcriptional regulator</fullName>
    </recommendedName>
</protein>
<sequence length="106" mass="11897">MTFLELDRILKDTGRIGYATSMLACLLDAFDRGETILEKETVASLIDITDTNVSAVAKRLAESGVIEILYCDKRADKPTYSTIPNGRWATPYYQLTSKVLKAYRRA</sequence>
<dbReference type="Proteomes" id="UP000659084">
    <property type="component" value="Unassembled WGS sequence"/>
</dbReference>
<comment type="caution">
    <text evidence="1">The sequence shown here is derived from an EMBL/GenBank/DDBJ whole genome shotgun (WGS) entry which is preliminary data.</text>
</comment>
<organism evidence="1 2">
    <name type="scientific">Serratia fonticola</name>
    <dbReference type="NCBI Taxonomy" id="47917"/>
    <lineage>
        <taxon>Bacteria</taxon>
        <taxon>Pseudomonadati</taxon>
        <taxon>Pseudomonadota</taxon>
        <taxon>Gammaproteobacteria</taxon>
        <taxon>Enterobacterales</taxon>
        <taxon>Yersiniaceae</taxon>
        <taxon>Serratia</taxon>
    </lineage>
</organism>
<evidence type="ECO:0000313" key="1">
    <source>
        <dbReference type="EMBL" id="MBC3214596.1"/>
    </source>
</evidence>
<dbReference type="KEGG" id="sfg:AV650_28210"/>
<dbReference type="RefSeq" id="WP_059202158.1">
    <property type="nucleotide sequence ID" value="NZ_JACBIV010000020.1"/>
</dbReference>